<keyword evidence="1" id="KW-0808">Transferase</keyword>
<evidence type="ECO:0000313" key="1">
    <source>
        <dbReference type="EMBL" id="KAK1903643.1"/>
    </source>
</evidence>
<protein>
    <submittedName>
        <fullName evidence="1">Glycerol kinase</fullName>
    </submittedName>
</protein>
<dbReference type="EMBL" id="JASDAP010000004">
    <property type="protein sequence ID" value="KAK1903643.1"/>
    <property type="molecule type" value="Genomic_DNA"/>
</dbReference>
<accession>A0AAD9CKY6</accession>
<organism evidence="1 2">
    <name type="scientific">Dissostichus eleginoides</name>
    <name type="common">Patagonian toothfish</name>
    <name type="synonym">Dissostichus amissus</name>
    <dbReference type="NCBI Taxonomy" id="100907"/>
    <lineage>
        <taxon>Eukaryota</taxon>
        <taxon>Metazoa</taxon>
        <taxon>Chordata</taxon>
        <taxon>Craniata</taxon>
        <taxon>Vertebrata</taxon>
        <taxon>Euteleostomi</taxon>
        <taxon>Actinopterygii</taxon>
        <taxon>Neopterygii</taxon>
        <taxon>Teleostei</taxon>
        <taxon>Neoteleostei</taxon>
        <taxon>Acanthomorphata</taxon>
        <taxon>Eupercaria</taxon>
        <taxon>Perciformes</taxon>
        <taxon>Notothenioidei</taxon>
        <taxon>Nototheniidae</taxon>
        <taxon>Dissostichus</taxon>
    </lineage>
</organism>
<reference evidence="1" key="1">
    <citation type="submission" date="2023-04" db="EMBL/GenBank/DDBJ databases">
        <title>Chromosome-level genome of Chaenocephalus aceratus.</title>
        <authorList>
            <person name="Park H."/>
        </authorList>
    </citation>
    <scope>NUCLEOTIDE SEQUENCE</scope>
    <source>
        <strain evidence="1">DE</strain>
        <tissue evidence="1">Muscle</tissue>
    </source>
</reference>
<dbReference type="Proteomes" id="UP001228049">
    <property type="component" value="Unassembled WGS sequence"/>
</dbReference>
<dbReference type="GO" id="GO:0016301">
    <property type="term" value="F:kinase activity"/>
    <property type="evidence" value="ECO:0007669"/>
    <property type="project" value="UniProtKB-KW"/>
</dbReference>
<name>A0AAD9CKY6_DISEL</name>
<keyword evidence="1" id="KW-0418">Kinase</keyword>
<gene>
    <name evidence="1" type="ORF">KUDE01_010832</name>
</gene>
<dbReference type="AlphaFoldDB" id="A0AAD9CKY6"/>
<comment type="caution">
    <text evidence="1">The sequence shown here is derived from an EMBL/GenBank/DDBJ whole genome shotgun (WGS) entry which is preliminary data.</text>
</comment>
<proteinExistence type="predicted"/>
<evidence type="ECO:0000313" key="2">
    <source>
        <dbReference type="Proteomes" id="UP001228049"/>
    </source>
</evidence>
<sequence length="199" mass="23018">MFQKRRDSETESKTIQLRELESDMIQMKKTAKQPCRINYSNEIEHFNDTVELIIGIPFIMEKPKEYTDFQKLTRAIFKLLRTYHNWGPIKQAIAGSAPVPKSLTQTRDWLAGSFRPCLPKDNTSDLLAGNATNWLHTGLQILDEHYEGTIADLHRGLTQLSKEDCERAWTVATKWIKSKYPHVQDQVFSLARLDLEQLG</sequence>
<keyword evidence="2" id="KW-1185">Reference proteome</keyword>